<dbReference type="EMBL" id="GBRH01224148">
    <property type="protein sequence ID" value="JAD73747.1"/>
    <property type="molecule type" value="Transcribed_RNA"/>
</dbReference>
<sequence length="59" mass="5934">MVTSSVVGLVASSDPPMVTSLVLGLVASPKLPMIPAPVFGCSLVSSLSKSTASSMFCFT</sequence>
<organism evidence="1">
    <name type="scientific">Arundo donax</name>
    <name type="common">Giant reed</name>
    <name type="synonym">Donax arundinaceus</name>
    <dbReference type="NCBI Taxonomy" id="35708"/>
    <lineage>
        <taxon>Eukaryota</taxon>
        <taxon>Viridiplantae</taxon>
        <taxon>Streptophyta</taxon>
        <taxon>Embryophyta</taxon>
        <taxon>Tracheophyta</taxon>
        <taxon>Spermatophyta</taxon>
        <taxon>Magnoliopsida</taxon>
        <taxon>Liliopsida</taxon>
        <taxon>Poales</taxon>
        <taxon>Poaceae</taxon>
        <taxon>PACMAD clade</taxon>
        <taxon>Arundinoideae</taxon>
        <taxon>Arundineae</taxon>
        <taxon>Arundo</taxon>
    </lineage>
</organism>
<evidence type="ECO:0000313" key="1">
    <source>
        <dbReference type="EMBL" id="JAD73747.1"/>
    </source>
</evidence>
<name>A0A0A9CQG8_ARUDO</name>
<reference evidence="1" key="2">
    <citation type="journal article" date="2015" name="Data Brief">
        <title>Shoot transcriptome of the giant reed, Arundo donax.</title>
        <authorList>
            <person name="Barrero R.A."/>
            <person name="Guerrero F.D."/>
            <person name="Moolhuijzen P."/>
            <person name="Goolsby J.A."/>
            <person name="Tidwell J."/>
            <person name="Bellgard S.E."/>
            <person name="Bellgard M.I."/>
        </authorList>
    </citation>
    <scope>NUCLEOTIDE SEQUENCE</scope>
    <source>
        <tissue evidence="1">Shoot tissue taken approximately 20 cm above the soil surface</tissue>
    </source>
</reference>
<protein>
    <submittedName>
        <fullName evidence="1">Uncharacterized protein</fullName>
    </submittedName>
</protein>
<proteinExistence type="predicted"/>
<accession>A0A0A9CQG8</accession>
<reference evidence="1" key="1">
    <citation type="submission" date="2014-09" db="EMBL/GenBank/DDBJ databases">
        <authorList>
            <person name="Magalhaes I.L.F."/>
            <person name="Oliveira U."/>
            <person name="Santos F.R."/>
            <person name="Vidigal T.H.D.A."/>
            <person name="Brescovit A.D."/>
            <person name="Santos A.J."/>
        </authorList>
    </citation>
    <scope>NUCLEOTIDE SEQUENCE</scope>
    <source>
        <tissue evidence="1">Shoot tissue taken approximately 20 cm above the soil surface</tissue>
    </source>
</reference>
<dbReference type="AlphaFoldDB" id="A0A0A9CQG8"/>